<evidence type="ECO:0000256" key="6">
    <source>
        <dbReference type="ARBA" id="ARBA00022989"/>
    </source>
</evidence>
<dbReference type="AlphaFoldDB" id="A0AAD8A1E2"/>
<evidence type="ECO:0000313" key="15">
    <source>
        <dbReference type="EMBL" id="KAJ9590221.1"/>
    </source>
</evidence>
<dbReference type="GO" id="GO:0015280">
    <property type="term" value="F:ligand-gated sodium channel activity"/>
    <property type="evidence" value="ECO:0007669"/>
    <property type="project" value="TreeGrafter"/>
</dbReference>
<keyword evidence="8 12" id="KW-0406">Ion transport</keyword>
<reference evidence="15" key="2">
    <citation type="submission" date="2023-05" db="EMBL/GenBank/DDBJ databases">
        <authorList>
            <person name="Fouks B."/>
        </authorList>
    </citation>
    <scope>NUCLEOTIDE SEQUENCE</scope>
    <source>
        <strain evidence="15">Stay&amp;Tobe</strain>
        <tissue evidence="15">Testes</tissue>
    </source>
</reference>
<comment type="caution">
    <text evidence="15">The sequence shown here is derived from an EMBL/GenBank/DDBJ whole genome shotgun (WGS) entry which is preliminary data.</text>
</comment>
<dbReference type="PANTHER" id="PTHR11690:SF240">
    <property type="entry name" value="PICKPOCKET 25-RELATED"/>
    <property type="match status" value="1"/>
</dbReference>
<dbReference type="Gene3D" id="1.10.287.820">
    <property type="entry name" value="Acid-sensing ion channel domain"/>
    <property type="match status" value="1"/>
</dbReference>
<reference evidence="15" key="1">
    <citation type="journal article" date="2023" name="IScience">
        <title>Live-bearing cockroach genome reveals convergent evolutionary mechanisms linked to viviparity in insects and beyond.</title>
        <authorList>
            <person name="Fouks B."/>
            <person name="Harrison M.C."/>
            <person name="Mikhailova A.A."/>
            <person name="Marchal E."/>
            <person name="English S."/>
            <person name="Carruthers M."/>
            <person name="Jennings E.C."/>
            <person name="Chiamaka E.L."/>
            <person name="Frigard R.A."/>
            <person name="Pippel M."/>
            <person name="Attardo G.M."/>
            <person name="Benoit J.B."/>
            <person name="Bornberg-Bauer E."/>
            <person name="Tobe S.S."/>
        </authorList>
    </citation>
    <scope>NUCLEOTIDE SEQUENCE</scope>
    <source>
        <strain evidence="15">Stay&amp;Tobe</strain>
    </source>
</reference>
<evidence type="ECO:0000256" key="13">
    <source>
        <dbReference type="SAM" id="Phobius"/>
    </source>
</evidence>
<evidence type="ECO:0000256" key="2">
    <source>
        <dbReference type="ARBA" id="ARBA00007193"/>
    </source>
</evidence>
<keyword evidence="10 12" id="KW-0739">Sodium transport</keyword>
<sequence length="383" mass="44936">FVWGVAIFMASLGAVALVTGSWQRYQANPTVVSLQKNYRKWITPFPAFTMCYHENLNVTRAEKIIKKLWGKVHKVKKEYYINFLNTVVNSSLGNLHEFEKYEQDSTLDNVNIKDIASKVILVSELPGTVKFYVHSPDEMPIQGKDKPRLVSRGLDTEIIVTHRQTVASPELRQLYPVQRNCRFQDEIENTKSPIYSYNICKMECRKQMAKQYCDCVPFFYKAFATREEKMCNTKGMACLAKYKDNITNEIFTNREFCPCYQQCENMEYITENENTYEIESEYEEVTQQVRFYIRINHYTKTRLKRDVIFTYEDLVVSFGGTVSLFLGCSILSGVEFVYFFTLRLICKLWMQYRTNNNNRLQTDRILPSDLRSSSQQHDIVTIT</sequence>
<evidence type="ECO:0000256" key="12">
    <source>
        <dbReference type="RuleBase" id="RU000679"/>
    </source>
</evidence>
<feature type="non-terminal residue" evidence="15">
    <location>
        <position position="383"/>
    </location>
</feature>
<accession>A0AAD8A1E2</accession>
<dbReference type="Pfam" id="PF00858">
    <property type="entry name" value="ASC"/>
    <property type="match status" value="2"/>
</dbReference>
<protein>
    <recommendedName>
        <fullName evidence="17">Sodium channel protein Nach</fullName>
    </recommendedName>
</protein>
<gene>
    <name evidence="15" type="ORF">L9F63_016671</name>
</gene>
<evidence type="ECO:0000256" key="8">
    <source>
        <dbReference type="ARBA" id="ARBA00023065"/>
    </source>
</evidence>
<keyword evidence="16" id="KW-1185">Reference proteome</keyword>
<keyword evidence="9 13" id="KW-0472">Membrane</keyword>
<evidence type="ECO:0000256" key="14">
    <source>
        <dbReference type="SAM" id="SignalP"/>
    </source>
</evidence>
<keyword evidence="3 12" id="KW-0813">Transport</keyword>
<dbReference type="Gene3D" id="1.10.287.770">
    <property type="entry name" value="YojJ-like"/>
    <property type="match status" value="1"/>
</dbReference>
<feature type="transmembrane region" description="Helical" evidence="13">
    <location>
        <begin position="314"/>
        <end position="340"/>
    </location>
</feature>
<proteinExistence type="inferred from homology"/>
<evidence type="ECO:0000256" key="7">
    <source>
        <dbReference type="ARBA" id="ARBA00023053"/>
    </source>
</evidence>
<keyword evidence="4 12" id="KW-0894">Sodium channel</keyword>
<evidence type="ECO:0008006" key="17">
    <source>
        <dbReference type="Google" id="ProtNLM"/>
    </source>
</evidence>
<organism evidence="15 16">
    <name type="scientific">Diploptera punctata</name>
    <name type="common">Pacific beetle cockroach</name>
    <dbReference type="NCBI Taxonomy" id="6984"/>
    <lineage>
        <taxon>Eukaryota</taxon>
        <taxon>Metazoa</taxon>
        <taxon>Ecdysozoa</taxon>
        <taxon>Arthropoda</taxon>
        <taxon>Hexapoda</taxon>
        <taxon>Insecta</taxon>
        <taxon>Pterygota</taxon>
        <taxon>Neoptera</taxon>
        <taxon>Polyneoptera</taxon>
        <taxon>Dictyoptera</taxon>
        <taxon>Blattodea</taxon>
        <taxon>Blaberoidea</taxon>
        <taxon>Blaberidae</taxon>
        <taxon>Diplopterinae</taxon>
        <taxon>Diploptera</taxon>
    </lineage>
</organism>
<evidence type="ECO:0000313" key="16">
    <source>
        <dbReference type="Proteomes" id="UP001233999"/>
    </source>
</evidence>
<dbReference type="PANTHER" id="PTHR11690">
    <property type="entry name" value="AMILORIDE-SENSITIVE SODIUM CHANNEL-RELATED"/>
    <property type="match status" value="1"/>
</dbReference>
<keyword evidence="5 12" id="KW-0812">Transmembrane</keyword>
<dbReference type="EMBL" id="JASPKZ010004546">
    <property type="protein sequence ID" value="KAJ9590221.1"/>
    <property type="molecule type" value="Genomic_DNA"/>
</dbReference>
<dbReference type="GO" id="GO:0005886">
    <property type="term" value="C:plasma membrane"/>
    <property type="evidence" value="ECO:0007669"/>
    <property type="project" value="TreeGrafter"/>
</dbReference>
<keyword evidence="6 13" id="KW-1133">Transmembrane helix</keyword>
<keyword evidence="7" id="KW-0915">Sodium</keyword>
<keyword evidence="11 12" id="KW-0407">Ion channel</keyword>
<keyword evidence="14" id="KW-0732">Signal</keyword>
<evidence type="ECO:0000256" key="5">
    <source>
        <dbReference type="ARBA" id="ARBA00022692"/>
    </source>
</evidence>
<evidence type="ECO:0000256" key="1">
    <source>
        <dbReference type="ARBA" id="ARBA00004141"/>
    </source>
</evidence>
<evidence type="ECO:0000256" key="4">
    <source>
        <dbReference type="ARBA" id="ARBA00022461"/>
    </source>
</evidence>
<comment type="similarity">
    <text evidence="2 12">Belongs to the amiloride-sensitive sodium channel (TC 1.A.6) family.</text>
</comment>
<evidence type="ECO:0000256" key="9">
    <source>
        <dbReference type="ARBA" id="ARBA00023136"/>
    </source>
</evidence>
<evidence type="ECO:0000256" key="11">
    <source>
        <dbReference type="ARBA" id="ARBA00023303"/>
    </source>
</evidence>
<feature type="chain" id="PRO_5042059124" description="Sodium channel protein Nach" evidence="14">
    <location>
        <begin position="21"/>
        <end position="383"/>
    </location>
</feature>
<name>A0AAD8A1E2_DIPPU</name>
<comment type="subcellular location">
    <subcellularLocation>
        <location evidence="1">Membrane</location>
        <topology evidence="1">Multi-pass membrane protein</topology>
    </subcellularLocation>
</comment>
<dbReference type="InterPro" id="IPR001873">
    <property type="entry name" value="ENaC"/>
</dbReference>
<feature type="signal peptide" evidence="14">
    <location>
        <begin position="1"/>
        <end position="20"/>
    </location>
</feature>
<evidence type="ECO:0000256" key="10">
    <source>
        <dbReference type="ARBA" id="ARBA00023201"/>
    </source>
</evidence>
<evidence type="ECO:0000256" key="3">
    <source>
        <dbReference type="ARBA" id="ARBA00022448"/>
    </source>
</evidence>
<dbReference type="Proteomes" id="UP001233999">
    <property type="component" value="Unassembled WGS sequence"/>
</dbReference>